<gene>
    <name evidence="3" type="ORF">INT43_007922</name>
</gene>
<comment type="caution">
    <text evidence="3">The sequence shown here is derived from an EMBL/GenBank/DDBJ whole genome shotgun (WGS) entry which is preliminary data.</text>
</comment>
<dbReference type="OrthoDB" id="37537at2759"/>
<dbReference type="InterPro" id="IPR023210">
    <property type="entry name" value="NADP_OxRdtase_dom"/>
</dbReference>
<reference evidence="3" key="1">
    <citation type="submission" date="2020-12" db="EMBL/GenBank/DDBJ databases">
        <title>Metabolic potential, ecology and presence of endohyphal bacteria is reflected in genomic diversity of Mucoromycotina.</title>
        <authorList>
            <person name="Muszewska A."/>
            <person name="Okrasinska A."/>
            <person name="Steczkiewicz K."/>
            <person name="Drgas O."/>
            <person name="Orlowska M."/>
            <person name="Perlinska-Lenart U."/>
            <person name="Aleksandrzak-Piekarczyk T."/>
            <person name="Szatraj K."/>
            <person name="Zielenkiewicz U."/>
            <person name="Pilsyk S."/>
            <person name="Malc E."/>
            <person name="Mieczkowski P."/>
            <person name="Kruszewska J.S."/>
            <person name="Biernat P."/>
            <person name="Pawlowska J."/>
        </authorList>
    </citation>
    <scope>NUCLEOTIDE SEQUENCE</scope>
    <source>
        <strain evidence="3">WA0000067209</strain>
    </source>
</reference>
<dbReference type="InterPro" id="IPR036812">
    <property type="entry name" value="NAD(P)_OxRdtase_dom_sf"/>
</dbReference>
<dbReference type="GO" id="GO:0005829">
    <property type="term" value="C:cytosol"/>
    <property type="evidence" value="ECO:0007669"/>
    <property type="project" value="UniProtKB-ARBA"/>
</dbReference>
<dbReference type="InterPro" id="IPR050523">
    <property type="entry name" value="AKR_Detox_Biosynth"/>
</dbReference>
<accession>A0A8H7PNZ4</accession>
<protein>
    <recommendedName>
        <fullName evidence="2">NADP-dependent oxidoreductase domain-containing protein</fullName>
    </recommendedName>
</protein>
<dbReference type="GO" id="GO:0016491">
    <property type="term" value="F:oxidoreductase activity"/>
    <property type="evidence" value="ECO:0007669"/>
    <property type="project" value="UniProtKB-KW"/>
</dbReference>
<dbReference type="PANTHER" id="PTHR43364:SF4">
    <property type="entry name" value="NAD(P)-LINKED OXIDOREDUCTASE SUPERFAMILY PROTEIN"/>
    <property type="match status" value="1"/>
</dbReference>
<dbReference type="FunFam" id="3.20.20.100:FF:000004">
    <property type="entry name" value="Oxidoreductase, aldo/keto reductase"/>
    <property type="match status" value="1"/>
</dbReference>
<keyword evidence="1" id="KW-0560">Oxidoreductase</keyword>
<evidence type="ECO:0000259" key="2">
    <source>
        <dbReference type="Pfam" id="PF00248"/>
    </source>
</evidence>
<sequence length="383" mass="43297">MAAKLPKMQYVNLGPTGVRVSRICLGCMSYGDKNWAQWVTEEEESLPLIKQAYDAGINFFDTANIYSNGVSEKILGKAIKKYNFPRQKIVVATKLFGLITEDNVGYRGMGKSKEEVEGDGYINYQGLSRKHIFDSVNDSLRRLDLDYIDLLQIHRFDPSTPVEETMEALNDLIKLGKIRYIGASSMWAWQFAKMNFVAEKNGWAKFVTMQNHYNLLHREEEREMHPYCLDAKVGTLPWSPLAGGRLAGKNRGTTRSENQPEYSAAESEITDRVIELAKKKNVPAAQLALAWVLTKDVVSSPIIGAGKESHLIDGIQALSVELTEDEIKHLEEPYEPRVPVGHNGVTSGIVSHEKIKLRISSPYRFENEESSMPKWNMTLLQRK</sequence>
<name>A0A8H7PNZ4_MORIS</name>
<dbReference type="Pfam" id="PF00248">
    <property type="entry name" value="Aldo_ket_red"/>
    <property type="match status" value="1"/>
</dbReference>
<feature type="domain" description="NADP-dependent oxidoreductase" evidence="2">
    <location>
        <begin position="22"/>
        <end position="332"/>
    </location>
</feature>
<evidence type="ECO:0000313" key="4">
    <source>
        <dbReference type="Proteomes" id="UP000654370"/>
    </source>
</evidence>
<dbReference type="AlphaFoldDB" id="A0A8H7PNZ4"/>
<dbReference type="Proteomes" id="UP000654370">
    <property type="component" value="Unassembled WGS sequence"/>
</dbReference>
<evidence type="ECO:0000313" key="3">
    <source>
        <dbReference type="EMBL" id="KAG2177265.1"/>
    </source>
</evidence>
<proteinExistence type="predicted"/>
<evidence type="ECO:0000256" key="1">
    <source>
        <dbReference type="ARBA" id="ARBA00023002"/>
    </source>
</evidence>
<dbReference type="CDD" id="cd19079">
    <property type="entry name" value="AKR_EcYajO-like"/>
    <property type="match status" value="1"/>
</dbReference>
<dbReference type="Gene3D" id="3.20.20.100">
    <property type="entry name" value="NADP-dependent oxidoreductase domain"/>
    <property type="match status" value="1"/>
</dbReference>
<organism evidence="3 4">
    <name type="scientific">Mortierella isabellina</name>
    <name type="common">Filamentous fungus</name>
    <name type="synonym">Umbelopsis isabellina</name>
    <dbReference type="NCBI Taxonomy" id="91625"/>
    <lineage>
        <taxon>Eukaryota</taxon>
        <taxon>Fungi</taxon>
        <taxon>Fungi incertae sedis</taxon>
        <taxon>Mucoromycota</taxon>
        <taxon>Mucoromycotina</taxon>
        <taxon>Umbelopsidomycetes</taxon>
        <taxon>Umbelopsidales</taxon>
        <taxon>Umbelopsidaceae</taxon>
        <taxon>Umbelopsis</taxon>
    </lineage>
</organism>
<dbReference type="PANTHER" id="PTHR43364">
    <property type="entry name" value="NADH-SPECIFIC METHYLGLYOXAL REDUCTASE-RELATED"/>
    <property type="match status" value="1"/>
</dbReference>
<keyword evidence="4" id="KW-1185">Reference proteome</keyword>
<dbReference type="SUPFAM" id="SSF51430">
    <property type="entry name" value="NAD(P)-linked oxidoreductase"/>
    <property type="match status" value="1"/>
</dbReference>
<dbReference type="EMBL" id="JAEPQZ010000009">
    <property type="protein sequence ID" value="KAG2177265.1"/>
    <property type="molecule type" value="Genomic_DNA"/>
</dbReference>